<evidence type="ECO:0000313" key="3">
    <source>
        <dbReference type="Proteomes" id="UP000283325"/>
    </source>
</evidence>
<feature type="region of interest" description="Disordered" evidence="1">
    <location>
        <begin position="37"/>
        <end position="60"/>
    </location>
</feature>
<sequence>MGVNKVMYGSRTVIDISGDTVTAGDLAKGKTAHNASGEKITGTHECSGTGGSKTAQGTVTGAGASPVTIETGLNSVSKIVIFRGNTTASGILTLIYADGEITGVGVSYGQYLSTISYSVGEIAIKNGGNVTYTPKSGSETSNLMGNKEYNWIAIE</sequence>
<dbReference type="AlphaFoldDB" id="A0A415MTC1"/>
<protein>
    <submittedName>
        <fullName evidence="2">Uncharacterized protein</fullName>
    </submittedName>
</protein>
<dbReference type="Proteomes" id="UP000283325">
    <property type="component" value="Unassembled WGS sequence"/>
</dbReference>
<name>A0A415MTC1_9FIRM</name>
<dbReference type="RefSeq" id="WP_118427657.1">
    <property type="nucleotide sequence ID" value="NZ_QRPD01000019.1"/>
</dbReference>
<reference evidence="2 3" key="1">
    <citation type="submission" date="2018-08" db="EMBL/GenBank/DDBJ databases">
        <title>A genome reference for cultivated species of the human gut microbiota.</title>
        <authorList>
            <person name="Zou Y."/>
            <person name="Xue W."/>
            <person name="Luo G."/>
        </authorList>
    </citation>
    <scope>NUCLEOTIDE SEQUENCE [LARGE SCALE GENOMIC DNA]</scope>
    <source>
        <strain evidence="2 3">AF36-1BH</strain>
    </source>
</reference>
<evidence type="ECO:0000256" key="1">
    <source>
        <dbReference type="SAM" id="MobiDB-lite"/>
    </source>
</evidence>
<accession>A0A415MTC1</accession>
<proteinExistence type="predicted"/>
<gene>
    <name evidence="2" type="ORF">DWZ98_15660</name>
</gene>
<comment type="caution">
    <text evidence="2">The sequence shown here is derived from an EMBL/GenBank/DDBJ whole genome shotgun (WGS) entry which is preliminary data.</text>
</comment>
<dbReference type="EMBL" id="QRPD01000019">
    <property type="protein sequence ID" value="RHL84346.1"/>
    <property type="molecule type" value="Genomic_DNA"/>
</dbReference>
<organism evidence="2 3">
    <name type="scientific">Dorea formicigenerans</name>
    <dbReference type="NCBI Taxonomy" id="39486"/>
    <lineage>
        <taxon>Bacteria</taxon>
        <taxon>Bacillati</taxon>
        <taxon>Bacillota</taxon>
        <taxon>Clostridia</taxon>
        <taxon>Lachnospirales</taxon>
        <taxon>Lachnospiraceae</taxon>
        <taxon>Dorea</taxon>
    </lineage>
</organism>
<evidence type="ECO:0000313" key="2">
    <source>
        <dbReference type="EMBL" id="RHL84346.1"/>
    </source>
</evidence>